<comment type="caution">
    <text evidence="2">The sequence shown here is derived from an EMBL/GenBank/DDBJ whole genome shotgun (WGS) entry which is preliminary data.</text>
</comment>
<sequence length="64" mass="7213">MLRVLIGTPITLLQAVILTGTAKGEIAFIPRIPMIPSELPFSFKRIQFPIKVSSCREHFTWTVT</sequence>
<name>A0A6G0YNT4_APHCR</name>
<dbReference type="OrthoDB" id="6579077at2759"/>
<dbReference type="EMBL" id="VUJU01003121">
    <property type="protein sequence ID" value="KAF0759068.1"/>
    <property type="molecule type" value="Genomic_DNA"/>
</dbReference>
<gene>
    <name evidence="2" type="ORF">FWK35_00020947</name>
</gene>
<evidence type="ECO:0000313" key="2">
    <source>
        <dbReference type="EMBL" id="KAF0759068.1"/>
    </source>
</evidence>
<evidence type="ECO:0000313" key="3">
    <source>
        <dbReference type="Proteomes" id="UP000478052"/>
    </source>
</evidence>
<feature type="signal peptide" evidence="1">
    <location>
        <begin position="1"/>
        <end position="24"/>
    </location>
</feature>
<dbReference type="AlphaFoldDB" id="A0A6G0YNT4"/>
<accession>A0A6G0YNT4</accession>
<keyword evidence="3" id="KW-1185">Reference proteome</keyword>
<proteinExistence type="predicted"/>
<organism evidence="2 3">
    <name type="scientific">Aphis craccivora</name>
    <name type="common">Cowpea aphid</name>
    <dbReference type="NCBI Taxonomy" id="307492"/>
    <lineage>
        <taxon>Eukaryota</taxon>
        <taxon>Metazoa</taxon>
        <taxon>Ecdysozoa</taxon>
        <taxon>Arthropoda</taxon>
        <taxon>Hexapoda</taxon>
        <taxon>Insecta</taxon>
        <taxon>Pterygota</taxon>
        <taxon>Neoptera</taxon>
        <taxon>Paraneoptera</taxon>
        <taxon>Hemiptera</taxon>
        <taxon>Sternorrhyncha</taxon>
        <taxon>Aphidomorpha</taxon>
        <taxon>Aphidoidea</taxon>
        <taxon>Aphididae</taxon>
        <taxon>Aphidini</taxon>
        <taxon>Aphis</taxon>
        <taxon>Aphis</taxon>
    </lineage>
</organism>
<keyword evidence="1" id="KW-0732">Signal</keyword>
<dbReference type="Proteomes" id="UP000478052">
    <property type="component" value="Unassembled WGS sequence"/>
</dbReference>
<reference evidence="2 3" key="1">
    <citation type="submission" date="2019-08" db="EMBL/GenBank/DDBJ databases">
        <title>Whole genome of Aphis craccivora.</title>
        <authorList>
            <person name="Voronova N.V."/>
            <person name="Shulinski R.S."/>
            <person name="Bandarenka Y.V."/>
            <person name="Zhorov D.G."/>
            <person name="Warner D."/>
        </authorList>
    </citation>
    <scope>NUCLEOTIDE SEQUENCE [LARGE SCALE GENOMIC DNA]</scope>
    <source>
        <strain evidence="2">180601</strain>
        <tissue evidence="2">Whole Body</tissue>
    </source>
</reference>
<feature type="chain" id="PRO_5026212080" evidence="1">
    <location>
        <begin position="25"/>
        <end position="64"/>
    </location>
</feature>
<evidence type="ECO:0000256" key="1">
    <source>
        <dbReference type="SAM" id="SignalP"/>
    </source>
</evidence>
<protein>
    <submittedName>
        <fullName evidence="2">Zinc finger MYM-type protein 6-like</fullName>
    </submittedName>
</protein>